<dbReference type="Proteomes" id="UP000581206">
    <property type="component" value="Unassembled WGS sequence"/>
</dbReference>
<dbReference type="EMBL" id="JAAXOX010000002">
    <property type="protein sequence ID" value="NKY21997.1"/>
    <property type="molecule type" value="Genomic_DNA"/>
</dbReference>
<feature type="compositionally biased region" description="Basic and acidic residues" evidence="1">
    <location>
        <begin position="13"/>
        <end position="34"/>
    </location>
</feature>
<dbReference type="AlphaFoldDB" id="A0A7X6QYB6"/>
<comment type="caution">
    <text evidence="2">The sequence shown here is derived from an EMBL/GenBank/DDBJ whole genome shotgun (WGS) entry which is preliminary data.</text>
</comment>
<feature type="region of interest" description="Disordered" evidence="1">
    <location>
        <begin position="1"/>
        <end position="69"/>
    </location>
</feature>
<dbReference type="RefSeq" id="WP_168629114.1">
    <property type="nucleotide sequence ID" value="NZ_BONL01000002.1"/>
</dbReference>
<reference evidence="2 3" key="1">
    <citation type="submission" date="2020-04" db="EMBL/GenBank/DDBJ databases">
        <title>MicrobeNet Type strains.</title>
        <authorList>
            <person name="Nicholson A.C."/>
        </authorList>
    </citation>
    <scope>NUCLEOTIDE SEQUENCE [LARGE SCALE GENOMIC DNA]</scope>
    <source>
        <strain evidence="2 3">ATCC BAA-788</strain>
    </source>
</reference>
<name>A0A7X6QYB6_9CELL</name>
<proteinExistence type="predicted"/>
<organism evidence="2 3">
    <name type="scientific">Cellulomonas denverensis</name>
    <dbReference type="NCBI Taxonomy" id="264297"/>
    <lineage>
        <taxon>Bacteria</taxon>
        <taxon>Bacillati</taxon>
        <taxon>Actinomycetota</taxon>
        <taxon>Actinomycetes</taxon>
        <taxon>Micrococcales</taxon>
        <taxon>Cellulomonadaceae</taxon>
        <taxon>Cellulomonas</taxon>
    </lineage>
</organism>
<gene>
    <name evidence="2" type="ORF">HGA03_04885</name>
</gene>
<accession>A0A7X6QYB6</accession>
<protein>
    <submittedName>
        <fullName evidence="2">Uncharacterized protein</fullName>
    </submittedName>
</protein>
<evidence type="ECO:0000313" key="2">
    <source>
        <dbReference type="EMBL" id="NKY21997.1"/>
    </source>
</evidence>
<keyword evidence="3" id="KW-1185">Reference proteome</keyword>
<feature type="compositionally biased region" description="Acidic residues" evidence="1">
    <location>
        <begin position="50"/>
        <end position="69"/>
    </location>
</feature>
<evidence type="ECO:0000313" key="3">
    <source>
        <dbReference type="Proteomes" id="UP000581206"/>
    </source>
</evidence>
<evidence type="ECO:0000256" key="1">
    <source>
        <dbReference type="SAM" id="MobiDB-lite"/>
    </source>
</evidence>
<sequence>MSSSPRDLTSDPAAERLADPRLSEAELRARDARSGGDPTRGPRSLQDAELLPDDEEIAASDDWDEPERL</sequence>